<evidence type="ECO:0000256" key="1">
    <source>
        <dbReference type="ARBA" id="ARBA00005641"/>
    </source>
</evidence>
<dbReference type="SUPFAM" id="SSF51445">
    <property type="entry name" value="(Trans)glycosidases"/>
    <property type="match status" value="1"/>
</dbReference>
<keyword evidence="10" id="KW-1185">Reference proteome</keyword>
<protein>
    <recommendedName>
        <fullName evidence="8">Glycoside hydrolase family 5 domain-containing protein</fullName>
    </recommendedName>
</protein>
<dbReference type="PROSITE" id="PS51257">
    <property type="entry name" value="PROKAR_LIPOPROTEIN"/>
    <property type="match status" value="1"/>
</dbReference>
<accession>A0ABQ2D0F3</accession>
<dbReference type="EMBL" id="BMOD01000009">
    <property type="protein sequence ID" value="GGJ39126.1"/>
    <property type="molecule type" value="Genomic_DNA"/>
</dbReference>
<dbReference type="Gene3D" id="3.20.20.80">
    <property type="entry name" value="Glycosidases"/>
    <property type="match status" value="1"/>
</dbReference>
<dbReference type="Proteomes" id="UP000632222">
    <property type="component" value="Unassembled WGS sequence"/>
</dbReference>
<evidence type="ECO:0000256" key="4">
    <source>
        <dbReference type="ARBA" id="ARBA00023277"/>
    </source>
</evidence>
<sequence length="339" mass="38830">MKPLLLLGLLALTACKNQTPILTFQKGVNLEGWLQYPPFEALSKEHLSELQEVQKQGFDFVRVPIDPGFFLDQDSISAFDSLKSLLDTAQQNNLKVILDFFPDEDTLKLPILKEENSFQVYLALLEKFSEWLKPFPEVALELMDEPFDPSRDDCEPSAFHWEDLQNQMLSAVRKGNQDLTVVLSGDCFSGMDALMNLTPLQDKRVVYTFHYFERPIFTQQGTDLYGFTEHLKNVPYPASSMNPDQLLKTVPEEQQSRVKERLEKYQGFGSETIQREFAEVAAWSKDHQVAVLLGAYGVHQNAPAQDRQQWLQDVQAAAEKHGFAHAVWAWNGDYRMPRP</sequence>
<keyword evidence="6" id="KW-0624">Polysaccharide degradation</keyword>
<gene>
    <name evidence="9" type="ORF">GCM10008938_26420</name>
</gene>
<reference evidence="10" key="1">
    <citation type="journal article" date="2019" name="Int. J. Syst. Evol. Microbiol.">
        <title>The Global Catalogue of Microorganisms (GCM) 10K type strain sequencing project: providing services to taxonomists for standard genome sequencing and annotation.</title>
        <authorList>
            <consortium name="The Broad Institute Genomics Platform"/>
            <consortium name="The Broad Institute Genome Sequencing Center for Infectious Disease"/>
            <person name="Wu L."/>
            <person name="Ma J."/>
        </authorList>
    </citation>
    <scope>NUCLEOTIDE SEQUENCE [LARGE SCALE GENOMIC DNA]</scope>
    <source>
        <strain evidence="10">JCM 14370</strain>
    </source>
</reference>
<dbReference type="PANTHER" id="PTHR31297">
    <property type="entry name" value="GLUCAN ENDO-1,6-BETA-GLUCOSIDASE B"/>
    <property type="match status" value="1"/>
</dbReference>
<comment type="similarity">
    <text evidence="1 7">Belongs to the glycosyl hydrolase 5 (cellulase A) family.</text>
</comment>
<evidence type="ECO:0000256" key="5">
    <source>
        <dbReference type="ARBA" id="ARBA00023295"/>
    </source>
</evidence>
<evidence type="ECO:0000256" key="7">
    <source>
        <dbReference type="RuleBase" id="RU361153"/>
    </source>
</evidence>
<keyword evidence="5 7" id="KW-0326">Glycosidase</keyword>
<dbReference type="Pfam" id="PF00150">
    <property type="entry name" value="Cellulase"/>
    <property type="match status" value="1"/>
</dbReference>
<keyword evidence="4" id="KW-0119">Carbohydrate metabolism</keyword>
<keyword evidence="3" id="KW-0136">Cellulose degradation</keyword>
<dbReference type="InterPro" id="IPR050386">
    <property type="entry name" value="Glycosyl_hydrolase_5"/>
</dbReference>
<dbReference type="InterPro" id="IPR017853">
    <property type="entry name" value="GH"/>
</dbReference>
<evidence type="ECO:0000313" key="10">
    <source>
        <dbReference type="Proteomes" id="UP000632222"/>
    </source>
</evidence>
<evidence type="ECO:0000313" key="9">
    <source>
        <dbReference type="EMBL" id="GGJ39126.1"/>
    </source>
</evidence>
<evidence type="ECO:0000256" key="3">
    <source>
        <dbReference type="ARBA" id="ARBA00023001"/>
    </source>
</evidence>
<organism evidence="9 10">
    <name type="scientific">Deinococcus roseus</name>
    <dbReference type="NCBI Taxonomy" id="392414"/>
    <lineage>
        <taxon>Bacteria</taxon>
        <taxon>Thermotogati</taxon>
        <taxon>Deinococcota</taxon>
        <taxon>Deinococci</taxon>
        <taxon>Deinococcales</taxon>
        <taxon>Deinococcaceae</taxon>
        <taxon>Deinococcus</taxon>
    </lineage>
</organism>
<keyword evidence="2 7" id="KW-0378">Hydrolase</keyword>
<dbReference type="InterPro" id="IPR001547">
    <property type="entry name" value="Glyco_hydro_5"/>
</dbReference>
<feature type="domain" description="Glycoside hydrolase family 5" evidence="8">
    <location>
        <begin position="50"/>
        <end position="332"/>
    </location>
</feature>
<proteinExistence type="inferred from homology"/>
<dbReference type="PANTHER" id="PTHR31297:SF41">
    <property type="entry name" value="ENDOGLUCANASE, PUTATIVE (AFU_ORTHOLOGUE AFUA_5G01830)-RELATED"/>
    <property type="match status" value="1"/>
</dbReference>
<evidence type="ECO:0000256" key="6">
    <source>
        <dbReference type="ARBA" id="ARBA00023326"/>
    </source>
</evidence>
<comment type="caution">
    <text evidence="9">The sequence shown here is derived from an EMBL/GenBank/DDBJ whole genome shotgun (WGS) entry which is preliminary data.</text>
</comment>
<dbReference type="RefSeq" id="WP_189003167.1">
    <property type="nucleotide sequence ID" value="NZ_BMOD01000009.1"/>
</dbReference>
<evidence type="ECO:0000256" key="2">
    <source>
        <dbReference type="ARBA" id="ARBA00022801"/>
    </source>
</evidence>
<evidence type="ECO:0000259" key="8">
    <source>
        <dbReference type="Pfam" id="PF00150"/>
    </source>
</evidence>
<name>A0ABQ2D0F3_9DEIO</name>